<proteinExistence type="predicted"/>
<name>A0ABU7PDV3_9ACTN</name>
<comment type="caution">
    <text evidence="1">The sequence shown here is derived from an EMBL/GenBank/DDBJ whole genome shotgun (WGS) entry which is preliminary data.</text>
</comment>
<dbReference type="InterPro" id="IPR053842">
    <property type="entry name" value="NikA-like"/>
</dbReference>
<accession>A0ABU7PDV3</accession>
<keyword evidence="2" id="KW-1185">Reference proteome</keyword>
<dbReference type="EMBL" id="JAZEWV010000014">
    <property type="protein sequence ID" value="MEE4543984.1"/>
    <property type="molecule type" value="Genomic_DNA"/>
</dbReference>
<dbReference type="Proteomes" id="UP001344658">
    <property type="component" value="Unassembled WGS sequence"/>
</dbReference>
<sequence>MEEPHTCHTANCTHTAPDIAHVQQRERQYAERKRLRQPSCRMNDDEYQLLLQAAAACRMSVATFLARAAMKAARDLERTAAEIATEREIIAELFAVRRQLGYLGNNLNQVAKVLNSGADAPHALAVLDAVQRAAARVETATGRLLPEAG</sequence>
<dbReference type="RefSeq" id="WP_330796878.1">
    <property type="nucleotide sequence ID" value="NZ_JAZEWV010000014.1"/>
</dbReference>
<reference evidence="1 2" key="1">
    <citation type="submission" date="2023-12" db="EMBL/GenBank/DDBJ databases">
        <title>Streptomyces sp. V4-01.</title>
        <authorList>
            <person name="Somphong A."/>
            <person name="Phongsopitanun W."/>
        </authorList>
    </citation>
    <scope>NUCLEOTIDE SEQUENCE [LARGE SCALE GENOMIC DNA]</scope>
    <source>
        <strain evidence="1 2">V4-01</strain>
    </source>
</reference>
<dbReference type="Pfam" id="PF21983">
    <property type="entry name" value="NikA-like"/>
    <property type="match status" value="1"/>
</dbReference>
<protein>
    <submittedName>
        <fullName evidence="1">Plasmid mobilization relaxosome protein MobC</fullName>
    </submittedName>
</protein>
<organism evidence="1 2">
    <name type="scientific">Actinacidiphila polyblastidii</name>
    <dbReference type="NCBI Taxonomy" id="3110430"/>
    <lineage>
        <taxon>Bacteria</taxon>
        <taxon>Bacillati</taxon>
        <taxon>Actinomycetota</taxon>
        <taxon>Actinomycetes</taxon>
        <taxon>Kitasatosporales</taxon>
        <taxon>Streptomycetaceae</taxon>
        <taxon>Actinacidiphila</taxon>
    </lineage>
</organism>
<gene>
    <name evidence="1" type="primary">mobC</name>
    <name evidence="1" type="ORF">V2S66_18660</name>
</gene>
<evidence type="ECO:0000313" key="1">
    <source>
        <dbReference type="EMBL" id="MEE4543984.1"/>
    </source>
</evidence>
<evidence type="ECO:0000313" key="2">
    <source>
        <dbReference type="Proteomes" id="UP001344658"/>
    </source>
</evidence>